<dbReference type="Gene3D" id="3.40.50.720">
    <property type="entry name" value="NAD(P)-binding Rossmann-like Domain"/>
    <property type="match status" value="1"/>
</dbReference>
<dbReference type="OrthoDB" id="9778052at2"/>
<evidence type="ECO:0000259" key="3">
    <source>
        <dbReference type="Pfam" id="PF01370"/>
    </source>
</evidence>
<evidence type="ECO:0000256" key="2">
    <source>
        <dbReference type="ARBA" id="ARBA00023445"/>
    </source>
</evidence>
<dbReference type="EMBL" id="WTYF01000003">
    <property type="protein sequence ID" value="MXO50094.1"/>
    <property type="molecule type" value="Genomic_DNA"/>
</dbReference>
<dbReference type="InterPro" id="IPR050425">
    <property type="entry name" value="NAD(P)_dehydrat-like"/>
</dbReference>
<evidence type="ECO:0000313" key="4">
    <source>
        <dbReference type="EMBL" id="MXO50094.1"/>
    </source>
</evidence>
<proteinExistence type="inferred from homology"/>
<accession>A0A844XWX4</accession>
<dbReference type="FunFam" id="3.40.50.720:FF:000336">
    <property type="entry name" value="Aldehyde reductase"/>
    <property type="match status" value="1"/>
</dbReference>
<reference evidence="4 5" key="1">
    <citation type="submission" date="2019-12" db="EMBL/GenBank/DDBJ databases">
        <title>Genomic-based taxomic classification of the family Erythrobacteraceae.</title>
        <authorList>
            <person name="Xu L."/>
        </authorList>
    </citation>
    <scope>NUCLEOTIDE SEQUENCE [LARGE SCALE GENOMIC DNA]</scope>
    <source>
        <strain evidence="4 5">DSM 16225</strain>
    </source>
</reference>
<sequence>MPGTVLVTGGTGYIAGELIRQLLAKGWTVHATVRSKAKSEARLRALMGNPGEDRLKIFEAELMSDDGWAEANAGCTHVAHVASPIAAATPKDENEMIVPAREGTLRALRFAKEAGVIRFVQTSSMAAVAYGRNEKEYTVDESDWTDVTHPDVYPYVKSKTISERAARDWVAEQGGDMEFVSVNPSMVLGPVDDADFSPSVEAVRQVLAGAMPMAPDLGFAVVDTRDVADLHVRCLEEPGLGGERFLAAGRFLKIIEIADILRERLPAAHTRKVPTKVMPNWMVSVLSLFNPGVKSIKSEVGKSRHVDASHAKNRLGWETRPAEESIVDCAKSLIEHGVVKV</sequence>
<dbReference type="PANTHER" id="PTHR10366">
    <property type="entry name" value="NAD DEPENDENT EPIMERASE/DEHYDRATASE"/>
    <property type="match status" value="1"/>
</dbReference>
<keyword evidence="5" id="KW-1185">Reference proteome</keyword>
<dbReference type="Pfam" id="PF01370">
    <property type="entry name" value="Epimerase"/>
    <property type="match status" value="1"/>
</dbReference>
<dbReference type="RefSeq" id="WP_160606412.1">
    <property type="nucleotide sequence ID" value="NZ_WTYF01000003.1"/>
</dbReference>
<dbReference type="InterPro" id="IPR036291">
    <property type="entry name" value="NAD(P)-bd_dom_sf"/>
</dbReference>
<gene>
    <name evidence="4" type="ORF">GRI42_02100</name>
</gene>
<dbReference type="InterPro" id="IPR001509">
    <property type="entry name" value="Epimerase_deHydtase"/>
</dbReference>
<keyword evidence="1" id="KW-0560">Oxidoreductase</keyword>
<feature type="domain" description="NAD-dependent epimerase/dehydratase" evidence="3">
    <location>
        <begin position="5"/>
        <end position="239"/>
    </location>
</feature>
<protein>
    <submittedName>
        <fullName evidence="4">NAD-dependent epimerase/dehydratase family protein</fullName>
    </submittedName>
</protein>
<comment type="caution">
    <text evidence="4">The sequence shown here is derived from an EMBL/GenBank/DDBJ whole genome shotgun (WGS) entry which is preliminary data.</text>
</comment>
<dbReference type="Proteomes" id="UP000444185">
    <property type="component" value="Unassembled WGS sequence"/>
</dbReference>
<dbReference type="PANTHER" id="PTHR10366:SF564">
    <property type="entry name" value="STEROL-4-ALPHA-CARBOXYLATE 3-DEHYDROGENASE, DECARBOXYLATING"/>
    <property type="match status" value="1"/>
</dbReference>
<evidence type="ECO:0000313" key="5">
    <source>
        <dbReference type="Proteomes" id="UP000444185"/>
    </source>
</evidence>
<evidence type="ECO:0000256" key="1">
    <source>
        <dbReference type="ARBA" id="ARBA00023002"/>
    </source>
</evidence>
<comment type="similarity">
    <text evidence="2">Belongs to the NAD(P)-dependent epimerase/dehydratase family. Dihydroflavonol-4-reductase subfamily.</text>
</comment>
<organism evidence="4 5">
    <name type="scientific">Qipengyuania gaetbuli</name>
    <dbReference type="NCBI Taxonomy" id="266952"/>
    <lineage>
        <taxon>Bacteria</taxon>
        <taxon>Pseudomonadati</taxon>
        <taxon>Pseudomonadota</taxon>
        <taxon>Alphaproteobacteria</taxon>
        <taxon>Sphingomonadales</taxon>
        <taxon>Erythrobacteraceae</taxon>
        <taxon>Qipengyuania</taxon>
    </lineage>
</organism>
<dbReference type="SUPFAM" id="SSF51735">
    <property type="entry name" value="NAD(P)-binding Rossmann-fold domains"/>
    <property type="match status" value="1"/>
</dbReference>
<dbReference type="GO" id="GO:0016616">
    <property type="term" value="F:oxidoreductase activity, acting on the CH-OH group of donors, NAD or NADP as acceptor"/>
    <property type="evidence" value="ECO:0007669"/>
    <property type="project" value="TreeGrafter"/>
</dbReference>
<dbReference type="AlphaFoldDB" id="A0A844XWX4"/>
<name>A0A844XWX4_9SPHN</name>